<accession>A0A1F6VFW0</accession>
<dbReference type="EMBL" id="MFTS01000003">
    <property type="protein sequence ID" value="OGI68456.1"/>
    <property type="molecule type" value="Genomic_DNA"/>
</dbReference>
<evidence type="ECO:0000313" key="1">
    <source>
        <dbReference type="EMBL" id="OGI68456.1"/>
    </source>
</evidence>
<dbReference type="Proteomes" id="UP000178235">
    <property type="component" value="Unassembled WGS sequence"/>
</dbReference>
<evidence type="ECO:0000313" key="2">
    <source>
        <dbReference type="Proteomes" id="UP000178235"/>
    </source>
</evidence>
<comment type="caution">
    <text evidence="1">The sequence shown here is derived from an EMBL/GenBank/DDBJ whole genome shotgun (WGS) entry which is preliminary data.</text>
</comment>
<gene>
    <name evidence="1" type="ORF">A2738_01060</name>
</gene>
<protein>
    <submittedName>
        <fullName evidence="1">Uncharacterized protein</fullName>
    </submittedName>
</protein>
<dbReference type="AlphaFoldDB" id="A0A1F6VFW0"/>
<organism evidence="1 2">
    <name type="scientific">Candidatus Nomurabacteria bacterium RIFCSPHIGHO2_01_FULL_42_15</name>
    <dbReference type="NCBI Taxonomy" id="1801742"/>
    <lineage>
        <taxon>Bacteria</taxon>
        <taxon>Candidatus Nomuraibacteriota</taxon>
    </lineage>
</organism>
<reference evidence="1 2" key="1">
    <citation type="journal article" date="2016" name="Nat. Commun.">
        <title>Thousands of microbial genomes shed light on interconnected biogeochemical processes in an aquifer system.</title>
        <authorList>
            <person name="Anantharaman K."/>
            <person name="Brown C.T."/>
            <person name="Hug L.A."/>
            <person name="Sharon I."/>
            <person name="Castelle C.J."/>
            <person name="Probst A.J."/>
            <person name="Thomas B.C."/>
            <person name="Singh A."/>
            <person name="Wilkins M.J."/>
            <person name="Karaoz U."/>
            <person name="Brodie E.L."/>
            <person name="Williams K.H."/>
            <person name="Hubbard S.S."/>
            <person name="Banfield J.F."/>
        </authorList>
    </citation>
    <scope>NUCLEOTIDE SEQUENCE [LARGE SCALE GENOMIC DNA]</scope>
</reference>
<proteinExistence type="predicted"/>
<sequence>MLVQIVSAPTGLSLVGIMHVGAVHTGKAIVCINEQQGLLEIHNGDDNDLKTLREKARITLQQVPSEKRV</sequence>
<name>A0A1F6VFW0_9BACT</name>